<dbReference type="Proteomes" id="UP000290289">
    <property type="component" value="Chromosome 8"/>
</dbReference>
<evidence type="ECO:0000313" key="2">
    <source>
        <dbReference type="Proteomes" id="UP000290289"/>
    </source>
</evidence>
<gene>
    <name evidence="1" type="ORF">DVH24_021151</name>
</gene>
<proteinExistence type="predicted"/>
<name>A0A498J8W7_MALDO</name>
<comment type="caution">
    <text evidence="1">The sequence shown here is derived from an EMBL/GenBank/DDBJ whole genome shotgun (WGS) entry which is preliminary data.</text>
</comment>
<dbReference type="AlphaFoldDB" id="A0A498J8W7"/>
<protein>
    <submittedName>
        <fullName evidence="1">Uncharacterized protein</fullName>
    </submittedName>
</protein>
<keyword evidence="2" id="KW-1185">Reference proteome</keyword>
<reference evidence="1 2" key="1">
    <citation type="submission" date="2018-10" db="EMBL/GenBank/DDBJ databases">
        <title>A high-quality apple genome assembly.</title>
        <authorList>
            <person name="Hu J."/>
        </authorList>
    </citation>
    <scope>NUCLEOTIDE SEQUENCE [LARGE SCALE GENOMIC DNA]</scope>
    <source>
        <strain evidence="2">cv. HFTH1</strain>
        <tissue evidence="1">Young leaf</tissue>
    </source>
</reference>
<sequence length="111" mass="12771">MREKVIWLIEKDVALLEGCVCVARDWVTGNEMRVQQINYMHKCGSILKKISFTRHKYWNIMKRTPKYKVLPNGPHVVLNKTPLHKSTTNESPSEAPLVKAAKKGAARWSLK</sequence>
<organism evidence="1 2">
    <name type="scientific">Malus domestica</name>
    <name type="common">Apple</name>
    <name type="synonym">Pyrus malus</name>
    <dbReference type="NCBI Taxonomy" id="3750"/>
    <lineage>
        <taxon>Eukaryota</taxon>
        <taxon>Viridiplantae</taxon>
        <taxon>Streptophyta</taxon>
        <taxon>Embryophyta</taxon>
        <taxon>Tracheophyta</taxon>
        <taxon>Spermatophyta</taxon>
        <taxon>Magnoliopsida</taxon>
        <taxon>eudicotyledons</taxon>
        <taxon>Gunneridae</taxon>
        <taxon>Pentapetalae</taxon>
        <taxon>rosids</taxon>
        <taxon>fabids</taxon>
        <taxon>Rosales</taxon>
        <taxon>Rosaceae</taxon>
        <taxon>Amygdaloideae</taxon>
        <taxon>Maleae</taxon>
        <taxon>Malus</taxon>
    </lineage>
</organism>
<accession>A0A498J8W7</accession>
<evidence type="ECO:0000313" key="1">
    <source>
        <dbReference type="EMBL" id="RXH92128.1"/>
    </source>
</evidence>
<dbReference type="EMBL" id="RDQH01000334">
    <property type="protein sequence ID" value="RXH92128.1"/>
    <property type="molecule type" value="Genomic_DNA"/>
</dbReference>